<dbReference type="InterPro" id="IPR036249">
    <property type="entry name" value="Thioredoxin-like_sf"/>
</dbReference>
<sequence>MKTLVFALLLIVSIVHAEQKKTHLQLPYAKAIALLEGIRGDAIILGEGKTEVYVFVDPLCPHSRKFIRMVSQNAQMLAKYRYYVYLYSIPRLKSERTVSAIFASKAPAQMLMKVMVGAERHAADVTAPTQKRVDEIEAVARAMDVYKRPYLMVALRP</sequence>
<dbReference type="Gene3D" id="3.40.30.10">
    <property type="entry name" value="Glutaredoxin"/>
    <property type="match status" value="1"/>
</dbReference>
<name>A0ABZ3HBX0_9BACT</name>
<dbReference type="SUPFAM" id="SSF52833">
    <property type="entry name" value="Thioredoxin-like"/>
    <property type="match status" value="1"/>
</dbReference>
<accession>A0ABZ3HBX0</accession>
<reference evidence="2 3" key="1">
    <citation type="submission" date="2024-03" db="EMBL/GenBank/DDBJ databases">
        <title>Sulfurimonas sp. HSL3-1.</title>
        <authorList>
            <person name="Wang S."/>
        </authorList>
    </citation>
    <scope>NUCLEOTIDE SEQUENCE [LARGE SCALE GENOMIC DNA]</scope>
    <source>
        <strain evidence="2 3">HSL3-1</strain>
    </source>
</reference>
<evidence type="ECO:0000256" key="1">
    <source>
        <dbReference type="SAM" id="SignalP"/>
    </source>
</evidence>
<keyword evidence="1" id="KW-0732">Signal</keyword>
<dbReference type="Proteomes" id="UP001447842">
    <property type="component" value="Chromosome"/>
</dbReference>
<feature type="signal peptide" evidence="1">
    <location>
        <begin position="1"/>
        <end position="17"/>
    </location>
</feature>
<evidence type="ECO:0008006" key="4">
    <source>
        <dbReference type="Google" id="ProtNLM"/>
    </source>
</evidence>
<dbReference type="EMBL" id="CP147920">
    <property type="protein sequence ID" value="XAU15233.1"/>
    <property type="molecule type" value="Genomic_DNA"/>
</dbReference>
<organism evidence="2 3">
    <name type="scientific">Sulfurimonas diazotrophicus</name>
    <dbReference type="NCBI Taxonomy" id="3131939"/>
    <lineage>
        <taxon>Bacteria</taxon>
        <taxon>Pseudomonadati</taxon>
        <taxon>Campylobacterota</taxon>
        <taxon>Epsilonproteobacteria</taxon>
        <taxon>Campylobacterales</taxon>
        <taxon>Sulfurimonadaceae</taxon>
        <taxon>Sulfurimonas</taxon>
    </lineage>
</organism>
<feature type="chain" id="PRO_5045585679" description="Thioredoxin-like fold domain-containing protein" evidence="1">
    <location>
        <begin position="18"/>
        <end position="157"/>
    </location>
</feature>
<keyword evidence="3" id="KW-1185">Reference proteome</keyword>
<evidence type="ECO:0000313" key="3">
    <source>
        <dbReference type="Proteomes" id="UP001447842"/>
    </source>
</evidence>
<dbReference type="RefSeq" id="WP_345972793.1">
    <property type="nucleotide sequence ID" value="NZ_CP147920.1"/>
</dbReference>
<gene>
    <name evidence="2" type="ORF">WCY31_00690</name>
</gene>
<proteinExistence type="predicted"/>
<protein>
    <recommendedName>
        <fullName evidence="4">Thioredoxin-like fold domain-containing protein</fullName>
    </recommendedName>
</protein>
<evidence type="ECO:0000313" key="2">
    <source>
        <dbReference type="EMBL" id="XAU15233.1"/>
    </source>
</evidence>